<sequence>MFCSLSPFALDGILENALREDVGTGDITTLSTISPDRTVTGKYIAKESGVICGLDVVRRVFALLDPSIVLEARIQDGGAVQKGDIVAIVRGNARNVLTGERVGLNLLQHMSGVATQTARAVAAVVGTKAKIVDTRKATPGLRILDKYAVRAGGGGNHRFNLADGILIKDNHIVAAGGIANAVRAARENAPHVLKIEVEVENFAQLDEALSAGADIIMLDNMTIEDMRRAVETVNGRALTEASGNMGDKTPEQLRAVAETGVDFISIGALTHSVRALDISLKFVLE</sequence>
<reference evidence="16" key="2">
    <citation type="journal article" date="2021" name="PeerJ">
        <title>Extensive microbial diversity within the chicken gut microbiome revealed by metagenomics and culture.</title>
        <authorList>
            <person name="Gilroy R."/>
            <person name="Ravi A."/>
            <person name="Getino M."/>
            <person name="Pursley I."/>
            <person name="Horton D.L."/>
            <person name="Alikhan N.F."/>
            <person name="Baker D."/>
            <person name="Gharbi K."/>
            <person name="Hall N."/>
            <person name="Watson M."/>
            <person name="Adriaenssens E.M."/>
            <person name="Foster-Nyarko E."/>
            <person name="Jarju S."/>
            <person name="Secka A."/>
            <person name="Antonio M."/>
            <person name="Oren A."/>
            <person name="Chaudhuri R.R."/>
            <person name="La Ragione R."/>
            <person name="Hildebrand F."/>
            <person name="Pallen M.J."/>
        </authorList>
    </citation>
    <scope>NUCLEOTIDE SEQUENCE</scope>
    <source>
        <strain evidence="16">ChiSjej6B24-2974</strain>
    </source>
</reference>
<dbReference type="FunFam" id="3.20.20.70:FF:000030">
    <property type="entry name" value="Nicotinate-nucleotide pyrophosphorylase, carboxylating"/>
    <property type="match status" value="1"/>
</dbReference>
<proteinExistence type="inferred from homology"/>
<evidence type="ECO:0000256" key="3">
    <source>
        <dbReference type="ARBA" id="ARBA00009400"/>
    </source>
</evidence>
<evidence type="ECO:0000256" key="10">
    <source>
        <dbReference type="ARBA" id="ARBA00047445"/>
    </source>
</evidence>
<comment type="subunit">
    <text evidence="4">Hexamer formed by 3 homodimers.</text>
</comment>
<dbReference type="SUPFAM" id="SSF51690">
    <property type="entry name" value="Nicotinate/Quinolinate PRTase C-terminal domain-like"/>
    <property type="match status" value="1"/>
</dbReference>
<comment type="catalytic activity">
    <reaction evidence="10">
        <text>nicotinate beta-D-ribonucleotide + CO2 + diphosphate = quinolinate + 5-phospho-alpha-D-ribose 1-diphosphate + 2 H(+)</text>
        <dbReference type="Rhea" id="RHEA:12733"/>
        <dbReference type="ChEBI" id="CHEBI:15378"/>
        <dbReference type="ChEBI" id="CHEBI:16526"/>
        <dbReference type="ChEBI" id="CHEBI:29959"/>
        <dbReference type="ChEBI" id="CHEBI:33019"/>
        <dbReference type="ChEBI" id="CHEBI:57502"/>
        <dbReference type="ChEBI" id="CHEBI:58017"/>
        <dbReference type="EC" id="2.4.2.19"/>
    </reaction>
</comment>
<evidence type="ECO:0000259" key="14">
    <source>
        <dbReference type="Pfam" id="PF01729"/>
    </source>
</evidence>
<dbReference type="GO" id="GO:0009435">
    <property type="term" value="P:NAD+ biosynthetic process"/>
    <property type="evidence" value="ECO:0007669"/>
    <property type="project" value="InterPro"/>
</dbReference>
<feature type="binding site" evidence="13">
    <location>
        <position position="158"/>
    </location>
    <ligand>
        <name>substrate</name>
    </ligand>
</feature>
<comment type="pathway">
    <text evidence="2">Cofactor biosynthesis; NAD(+) biosynthesis; nicotinate D-ribonucleotide from quinolinate: step 1/1.</text>
</comment>
<dbReference type="PANTHER" id="PTHR32179:SF3">
    <property type="entry name" value="NICOTINATE-NUCLEOTIDE PYROPHOSPHORYLASE [CARBOXYLATING]"/>
    <property type="match status" value="1"/>
</dbReference>
<evidence type="ECO:0000256" key="11">
    <source>
        <dbReference type="ARBA" id="ARBA00069173"/>
    </source>
</evidence>
<comment type="caution">
    <text evidence="16">The sequence shown here is derived from an EMBL/GenBank/DDBJ whole genome shotgun (WGS) entry which is preliminary data.</text>
</comment>
<feature type="domain" description="Quinolinate phosphoribosyl transferase N-terminal" evidence="15">
    <location>
        <begin position="26"/>
        <end position="111"/>
    </location>
</feature>
<evidence type="ECO:0000256" key="5">
    <source>
        <dbReference type="ARBA" id="ARBA00011944"/>
    </source>
</evidence>
<reference evidence="16" key="1">
    <citation type="submission" date="2020-10" db="EMBL/GenBank/DDBJ databases">
        <authorList>
            <person name="Gilroy R."/>
        </authorList>
    </citation>
    <scope>NUCLEOTIDE SEQUENCE</scope>
    <source>
        <strain evidence="16">ChiSjej6B24-2974</strain>
    </source>
</reference>
<evidence type="ECO:0000256" key="1">
    <source>
        <dbReference type="ARBA" id="ARBA00003237"/>
    </source>
</evidence>
<feature type="binding site" evidence="13">
    <location>
        <begin position="242"/>
        <end position="244"/>
    </location>
    <ligand>
        <name>substrate</name>
    </ligand>
</feature>
<dbReference type="AlphaFoldDB" id="A0A9D0ZKA6"/>
<evidence type="ECO:0000256" key="6">
    <source>
        <dbReference type="ARBA" id="ARBA00022642"/>
    </source>
</evidence>
<dbReference type="FunFam" id="3.90.1170.20:FF:000001">
    <property type="entry name" value="Nicotinate-nucleotide diphosphorylase (Carboxylating)"/>
    <property type="match status" value="1"/>
</dbReference>
<dbReference type="GO" id="GO:0004514">
    <property type="term" value="F:nicotinate-nucleotide diphosphorylase (carboxylating) activity"/>
    <property type="evidence" value="ECO:0007669"/>
    <property type="project" value="UniProtKB-EC"/>
</dbReference>
<evidence type="ECO:0000256" key="4">
    <source>
        <dbReference type="ARBA" id="ARBA00011218"/>
    </source>
</evidence>
<evidence type="ECO:0000313" key="16">
    <source>
        <dbReference type="EMBL" id="HIQ82095.1"/>
    </source>
</evidence>
<dbReference type="InterPro" id="IPR037128">
    <property type="entry name" value="Quinolinate_PRibosylTase_N_sf"/>
</dbReference>
<evidence type="ECO:0000256" key="8">
    <source>
        <dbReference type="ARBA" id="ARBA00022679"/>
    </source>
</evidence>
<dbReference type="PIRSF" id="PIRSF006250">
    <property type="entry name" value="NadC_ModD"/>
    <property type="match status" value="1"/>
</dbReference>
<feature type="binding site" evidence="13">
    <location>
        <position position="219"/>
    </location>
    <ligand>
        <name>substrate</name>
    </ligand>
</feature>
<dbReference type="GO" id="GO:0005737">
    <property type="term" value="C:cytoplasm"/>
    <property type="evidence" value="ECO:0007669"/>
    <property type="project" value="TreeGrafter"/>
</dbReference>
<evidence type="ECO:0000256" key="12">
    <source>
        <dbReference type="PIRNR" id="PIRNR006250"/>
    </source>
</evidence>
<dbReference type="NCBIfam" id="TIGR00078">
    <property type="entry name" value="nadC"/>
    <property type="match status" value="1"/>
</dbReference>
<dbReference type="EC" id="2.4.2.19" evidence="5"/>
<organism evidence="16 17">
    <name type="scientific">Candidatus Pullichristensenella stercorigallinarum</name>
    <dbReference type="NCBI Taxonomy" id="2840909"/>
    <lineage>
        <taxon>Bacteria</taxon>
        <taxon>Bacillati</taxon>
        <taxon>Bacillota</taxon>
        <taxon>Clostridia</taxon>
        <taxon>Candidatus Pullichristensenella</taxon>
    </lineage>
</organism>
<dbReference type="InterPro" id="IPR004393">
    <property type="entry name" value="NadC"/>
</dbReference>
<accession>A0A9D0ZKA6</accession>
<dbReference type="Gene3D" id="3.20.20.70">
    <property type="entry name" value="Aldolase class I"/>
    <property type="match status" value="1"/>
</dbReference>
<dbReference type="InterPro" id="IPR036068">
    <property type="entry name" value="Nicotinate_pribotase-like_C"/>
</dbReference>
<feature type="binding site" evidence="13">
    <location>
        <begin position="266"/>
        <end position="268"/>
    </location>
    <ligand>
        <name>substrate</name>
    </ligand>
</feature>
<dbReference type="Pfam" id="PF02749">
    <property type="entry name" value="QRPTase_N"/>
    <property type="match status" value="1"/>
</dbReference>
<dbReference type="InterPro" id="IPR002638">
    <property type="entry name" value="Quinolinate_PRibosylTrfase_C"/>
</dbReference>
<feature type="binding site" evidence="13">
    <location>
        <position position="198"/>
    </location>
    <ligand>
        <name>substrate</name>
    </ligand>
</feature>
<gene>
    <name evidence="16" type="primary">nadC</name>
    <name evidence="16" type="ORF">IAA52_03215</name>
</gene>
<dbReference type="EMBL" id="DVFZ01000033">
    <property type="protein sequence ID" value="HIQ82095.1"/>
    <property type="molecule type" value="Genomic_DNA"/>
</dbReference>
<keyword evidence="6" id="KW-0662">Pyridine nucleotide biosynthesis</keyword>
<evidence type="ECO:0000256" key="7">
    <source>
        <dbReference type="ARBA" id="ARBA00022676"/>
    </source>
</evidence>
<evidence type="ECO:0000256" key="2">
    <source>
        <dbReference type="ARBA" id="ARBA00004893"/>
    </source>
</evidence>
<dbReference type="SUPFAM" id="SSF54675">
    <property type="entry name" value="Nicotinate/Quinolinate PRTase N-terminal domain-like"/>
    <property type="match status" value="1"/>
</dbReference>
<feature type="domain" description="Quinolinate phosphoribosyl transferase C-terminal" evidence="14">
    <location>
        <begin position="113"/>
        <end position="281"/>
    </location>
</feature>
<dbReference type="CDD" id="cd01572">
    <property type="entry name" value="QPRTase"/>
    <property type="match status" value="1"/>
</dbReference>
<evidence type="ECO:0000313" key="17">
    <source>
        <dbReference type="Proteomes" id="UP000824260"/>
    </source>
</evidence>
<name>A0A9D0ZKA6_9FIRM</name>
<evidence type="ECO:0000259" key="15">
    <source>
        <dbReference type="Pfam" id="PF02749"/>
    </source>
</evidence>
<dbReference type="Gene3D" id="3.90.1170.20">
    <property type="entry name" value="Quinolinate phosphoribosyl transferase, N-terminal domain"/>
    <property type="match status" value="1"/>
</dbReference>
<feature type="binding site" evidence="13">
    <location>
        <begin position="134"/>
        <end position="136"/>
    </location>
    <ligand>
        <name>substrate</name>
    </ligand>
</feature>
<protein>
    <recommendedName>
        <fullName evidence="11">Probable nicotinate-nucleotide pyrophosphorylase [carboxylating]</fullName>
        <ecNumber evidence="5">2.4.2.19</ecNumber>
    </recommendedName>
    <alternativeName>
        <fullName evidence="9">Quinolinate phosphoribosyltransferase [decarboxylating]</fullName>
    </alternativeName>
</protein>
<keyword evidence="8 12" id="KW-0808">Transferase</keyword>
<dbReference type="InterPro" id="IPR027277">
    <property type="entry name" value="NadC/ModD"/>
</dbReference>
<dbReference type="PANTHER" id="PTHR32179">
    <property type="entry name" value="NICOTINATE-NUCLEOTIDE PYROPHOSPHORYLASE [CARBOXYLATING]"/>
    <property type="match status" value="1"/>
</dbReference>
<feature type="binding site" evidence="13">
    <location>
        <position position="101"/>
    </location>
    <ligand>
        <name>substrate</name>
    </ligand>
</feature>
<comment type="function">
    <text evidence="1">Involved in the catabolism of quinolinic acid (QA).</text>
</comment>
<dbReference type="InterPro" id="IPR022412">
    <property type="entry name" value="Quinolinate_PRibosylTrfase_N"/>
</dbReference>
<keyword evidence="7 12" id="KW-0328">Glycosyltransferase</keyword>
<dbReference type="InterPro" id="IPR013785">
    <property type="entry name" value="Aldolase_TIM"/>
</dbReference>
<dbReference type="GO" id="GO:0034213">
    <property type="term" value="P:quinolinate catabolic process"/>
    <property type="evidence" value="ECO:0007669"/>
    <property type="project" value="TreeGrafter"/>
</dbReference>
<comment type="similarity">
    <text evidence="3 12">Belongs to the NadC/ModD family.</text>
</comment>
<evidence type="ECO:0000256" key="13">
    <source>
        <dbReference type="PIRSR" id="PIRSR006250-1"/>
    </source>
</evidence>
<evidence type="ECO:0000256" key="9">
    <source>
        <dbReference type="ARBA" id="ARBA00033102"/>
    </source>
</evidence>
<dbReference type="Proteomes" id="UP000824260">
    <property type="component" value="Unassembled WGS sequence"/>
</dbReference>
<dbReference type="Pfam" id="PF01729">
    <property type="entry name" value="QRPTase_C"/>
    <property type="match status" value="1"/>
</dbReference>
<feature type="binding site" evidence="13">
    <location>
        <position position="168"/>
    </location>
    <ligand>
        <name>substrate</name>
    </ligand>
</feature>